<dbReference type="Proteomes" id="UP001165663">
    <property type="component" value="Unassembled WGS sequence"/>
</dbReference>
<comment type="caution">
    <text evidence="1">The sequence shown here is derived from an EMBL/GenBank/DDBJ whole genome shotgun (WGS) entry which is preliminary data.</text>
</comment>
<name>A0AA37Q9W9_9MYCO</name>
<evidence type="ECO:0000313" key="2">
    <source>
        <dbReference type="Proteomes" id="UP001165663"/>
    </source>
</evidence>
<organism evidence="1 2">
    <name type="scientific">Mycobacterium kiyosense</name>
    <dbReference type="NCBI Taxonomy" id="2871094"/>
    <lineage>
        <taxon>Bacteria</taxon>
        <taxon>Bacillati</taxon>
        <taxon>Actinomycetota</taxon>
        <taxon>Actinomycetes</taxon>
        <taxon>Mycobacteriales</taxon>
        <taxon>Mycobacteriaceae</taxon>
        <taxon>Mycobacterium</taxon>
    </lineage>
</organism>
<dbReference type="EMBL" id="BRXE01000141">
    <property type="protein sequence ID" value="GLB86439.1"/>
    <property type="molecule type" value="Genomic_DNA"/>
</dbReference>
<sequence length="165" mass="17718">MTKDSIGPCSEEARARLLEAADKLLGPTQSIPAPGDLVFPASPSVGPSHVQITQTDKTVVPASATQHADEEAQVIRPPLPPGPAGLSRVDTLDELAAFPDGSVIIWHCWTGWDYERQAGVLDTDSHGRTVRPISIRLYEYNTDLSEVDPPVWVVTFNDHGADGGL</sequence>
<protein>
    <submittedName>
        <fullName evidence="1">Uncharacterized protein</fullName>
    </submittedName>
</protein>
<gene>
    <name evidence="1" type="ORF">SRL2020028_56950</name>
</gene>
<reference evidence="1" key="1">
    <citation type="submission" date="2022-07" db="EMBL/GenBank/DDBJ databases">
        <title>Mycobacterium kiyosense sp. nov., scotochromogenic slow-glowing species isolated from respiratory specimens.</title>
        <authorList>
            <person name="Fukano H."/>
            <person name="Kazumi Y."/>
            <person name="Sakagami N."/>
            <person name="Ato M."/>
            <person name="Mitarai S."/>
            <person name="Hoshino Y."/>
        </authorList>
    </citation>
    <scope>NUCLEOTIDE SEQUENCE</scope>
    <source>
        <strain evidence="1">SRL2020-028</strain>
    </source>
</reference>
<proteinExistence type="predicted"/>
<accession>A0AA37Q9W9</accession>
<evidence type="ECO:0000313" key="1">
    <source>
        <dbReference type="EMBL" id="GLB86439.1"/>
    </source>
</evidence>
<dbReference type="AlphaFoldDB" id="A0AA37Q9W9"/>